<dbReference type="PANTHER" id="PTHR34069">
    <property type="entry name" value="3-OXOACYL-[ACYL-CARRIER-PROTEIN] SYNTHASE 3"/>
    <property type="match status" value="1"/>
</dbReference>
<sequence length="399" mass="44312">MPGQSFRSPGRKREPSFMAVFITDLAAFLPNAPVSNEQMEQILGMVNAVPSRTRAIILRNNRIRSRHYALHPETGLSTHSNAELTAEAVRRLRPYPGFSAADIECLCCGTASPDQLMPGHGPMVHGELGGKPCEVVSTAGICLSGMTAFKYAYMNVALGLSKNAVATGSELASTFMRAQLCSDVDPRKAAALEAQPILSFDADFLRWMLSDGAGAAYLSDTPAPEGLSLRIDWIEHLSFAHELETCMYAGAVKGANGRIKGWREHDSLHEAFDQGSFLIKQDTKLLNREIIRTAVERTLPRIIEKHALSAEDVQWFLPHYSSDYFRQDLHDRMKGIDFRIPQERWFTNLAEKGNTGAASIFIILEELFHSGRIQKGERLLCFIPESGRFSMCYMQLTAV</sequence>
<dbReference type="AlphaFoldDB" id="A0A0M4DGK2"/>
<dbReference type="EMBL" id="CP010802">
    <property type="protein sequence ID" value="ALC16025.1"/>
    <property type="molecule type" value="Genomic_DNA"/>
</dbReference>
<name>A0A0M4DGK2_9BACT</name>
<dbReference type="STRING" id="1603606.DSOUD_1244"/>
<evidence type="ECO:0000313" key="5">
    <source>
        <dbReference type="Proteomes" id="UP000057158"/>
    </source>
</evidence>
<dbReference type="PATRIC" id="fig|1603606.3.peg.1359"/>
<evidence type="ECO:0000313" key="4">
    <source>
        <dbReference type="EMBL" id="ALC16025.1"/>
    </source>
</evidence>
<dbReference type="NCBIfam" id="NF005293">
    <property type="entry name" value="PRK06816.1"/>
    <property type="match status" value="1"/>
</dbReference>
<evidence type="ECO:0000256" key="2">
    <source>
        <dbReference type="ARBA" id="ARBA00023315"/>
    </source>
</evidence>
<reference evidence="4 5" key="1">
    <citation type="submission" date="2015-07" db="EMBL/GenBank/DDBJ databases">
        <title>Isolation and Genomic Characterization of a Novel Halophilic Metal-Reducing Deltaproteobacterium from the Deep Subsurface.</title>
        <authorList>
            <person name="Badalamenti J.P."/>
            <person name="Summers Z.M."/>
            <person name="Gralnick J.A."/>
            <person name="Bond D.R."/>
        </authorList>
    </citation>
    <scope>NUCLEOTIDE SEQUENCE [LARGE SCALE GENOMIC DNA]</scope>
    <source>
        <strain evidence="4 5">WTL</strain>
    </source>
</reference>
<dbReference type="KEGG" id="des:DSOUD_1244"/>
<dbReference type="Proteomes" id="UP000057158">
    <property type="component" value="Chromosome"/>
</dbReference>
<dbReference type="Gene3D" id="3.40.47.10">
    <property type="match status" value="2"/>
</dbReference>
<protein>
    <submittedName>
        <fullName evidence="4">3-oxoacyl-[acyl-carrier-protein] synthase III</fullName>
    </submittedName>
</protein>
<dbReference type="Pfam" id="PF08541">
    <property type="entry name" value="ACP_syn_III_C"/>
    <property type="match status" value="1"/>
</dbReference>
<dbReference type="CDD" id="cd00827">
    <property type="entry name" value="init_cond_enzymes"/>
    <property type="match status" value="1"/>
</dbReference>
<dbReference type="InterPro" id="IPR013747">
    <property type="entry name" value="ACP_syn_III_C"/>
</dbReference>
<accession>A0A0M4DGK2</accession>
<dbReference type="GO" id="GO:0016746">
    <property type="term" value="F:acyltransferase activity"/>
    <property type="evidence" value="ECO:0007669"/>
    <property type="project" value="UniProtKB-KW"/>
</dbReference>
<keyword evidence="2" id="KW-0012">Acyltransferase</keyword>
<proteinExistence type="predicted"/>
<dbReference type="SUPFAM" id="SSF53901">
    <property type="entry name" value="Thiolase-like"/>
    <property type="match status" value="2"/>
</dbReference>
<keyword evidence="1" id="KW-0808">Transferase</keyword>
<evidence type="ECO:0000256" key="1">
    <source>
        <dbReference type="ARBA" id="ARBA00022679"/>
    </source>
</evidence>
<dbReference type="InterPro" id="IPR016039">
    <property type="entry name" value="Thiolase-like"/>
</dbReference>
<dbReference type="GO" id="GO:0044550">
    <property type="term" value="P:secondary metabolite biosynthetic process"/>
    <property type="evidence" value="ECO:0007669"/>
    <property type="project" value="TreeGrafter"/>
</dbReference>
<feature type="domain" description="Beta-ketoacyl-[acyl-carrier-protein] synthase III C-terminal" evidence="3">
    <location>
        <begin position="304"/>
        <end position="381"/>
    </location>
</feature>
<keyword evidence="5" id="KW-1185">Reference proteome</keyword>
<organism evidence="4 5">
    <name type="scientific">Desulfuromonas soudanensis</name>
    <dbReference type="NCBI Taxonomy" id="1603606"/>
    <lineage>
        <taxon>Bacteria</taxon>
        <taxon>Pseudomonadati</taxon>
        <taxon>Thermodesulfobacteriota</taxon>
        <taxon>Desulfuromonadia</taxon>
        <taxon>Desulfuromonadales</taxon>
        <taxon>Desulfuromonadaceae</taxon>
        <taxon>Desulfuromonas</taxon>
    </lineage>
</organism>
<gene>
    <name evidence="4" type="ORF">DSOUD_1244</name>
</gene>
<evidence type="ECO:0000259" key="3">
    <source>
        <dbReference type="Pfam" id="PF08541"/>
    </source>
</evidence>
<dbReference type="PANTHER" id="PTHR34069:SF3">
    <property type="entry name" value="ACYL-COA:ACYL-COA ALKYLTRANSFERASE"/>
    <property type="match status" value="1"/>
</dbReference>